<dbReference type="InterPro" id="IPR050246">
    <property type="entry name" value="Class_II_FBP_aldolase"/>
</dbReference>
<dbReference type="InterPro" id="IPR013785">
    <property type="entry name" value="Aldolase_TIM"/>
</dbReference>
<dbReference type="RefSeq" id="WP_089757891.1">
    <property type="nucleotide sequence ID" value="NZ_FNGO01000002.1"/>
</dbReference>
<feature type="binding site" evidence="6">
    <location>
        <position position="210"/>
    </location>
    <ligand>
        <name>Zn(2+)</name>
        <dbReference type="ChEBI" id="CHEBI:29105"/>
        <label>1</label>
        <note>catalytic</note>
    </ligand>
</feature>
<dbReference type="NCBIfam" id="TIGR00167">
    <property type="entry name" value="cbbA"/>
    <property type="match status" value="1"/>
</dbReference>
<accession>A0A1G9HYI0</accession>
<feature type="binding site" evidence="6">
    <location>
        <position position="182"/>
    </location>
    <ligand>
        <name>Zn(2+)</name>
        <dbReference type="ChEBI" id="CHEBI:29105"/>
        <label>1</label>
        <note>catalytic</note>
    </ligand>
</feature>
<feature type="binding site" evidence="6">
    <location>
        <position position="106"/>
    </location>
    <ligand>
        <name>Zn(2+)</name>
        <dbReference type="ChEBI" id="CHEBI:29105"/>
        <label>2</label>
    </ligand>
</feature>
<feature type="binding site" evidence="5">
    <location>
        <begin position="211"/>
        <end position="213"/>
    </location>
    <ligand>
        <name>dihydroxyacetone phosphate</name>
        <dbReference type="ChEBI" id="CHEBI:57642"/>
    </ligand>
</feature>
<keyword evidence="3" id="KW-0456">Lyase</keyword>
<feature type="active site" description="Proton donor" evidence="4">
    <location>
        <position position="84"/>
    </location>
</feature>
<dbReference type="NCBIfam" id="NF009497">
    <property type="entry name" value="PRK12857.1"/>
    <property type="match status" value="1"/>
</dbReference>
<dbReference type="InterPro" id="IPR000771">
    <property type="entry name" value="FBA_II"/>
</dbReference>
<dbReference type="NCBIfam" id="TIGR01859">
    <property type="entry name" value="fruc_bis_ald"/>
    <property type="match status" value="1"/>
</dbReference>
<evidence type="ECO:0000256" key="3">
    <source>
        <dbReference type="ARBA" id="ARBA00023239"/>
    </source>
</evidence>
<sequence>MLSQLVPMAEILEAADEEGYAVGGFNVNNLESLQAIVKAAEEENSPLILATSEGAISYMGIDHVVGMVEGFLKNTGLPAALHLDHGGSFEAAMRCIRKGWSSVMIDASKEPFEENIAQTKEVVKAAHSVGVSVEAELGKLVGTEDDVTVTEKEAAMTDPEEAAEFVERTGVDCLAVAIGTAHGVYKGEPDLDFERLEKINNNVDIPLVLHGASGVPSADVEKSIDLGIRKVNVNTAFQQAFTARVRELFDEDPDLYDPRKYCGPARDAMAEKVKEKIHTFGSQNKA</sequence>
<keyword evidence="8" id="KW-1185">Reference proteome</keyword>
<evidence type="ECO:0000313" key="8">
    <source>
        <dbReference type="Proteomes" id="UP000199476"/>
    </source>
</evidence>
<dbReference type="AlphaFoldDB" id="A0A1G9HYI0"/>
<name>A0A1G9HYI0_9FIRM</name>
<evidence type="ECO:0000313" key="7">
    <source>
        <dbReference type="EMBL" id="SDL17623.1"/>
    </source>
</evidence>
<dbReference type="Gene3D" id="3.20.20.70">
    <property type="entry name" value="Aldolase class I"/>
    <property type="match status" value="1"/>
</dbReference>
<dbReference type="Pfam" id="PF01116">
    <property type="entry name" value="F_bP_aldolase"/>
    <property type="match status" value="1"/>
</dbReference>
<dbReference type="PANTHER" id="PTHR30304">
    <property type="entry name" value="D-TAGATOSE-1,6-BISPHOSPHATE ALDOLASE"/>
    <property type="match status" value="1"/>
</dbReference>
<feature type="binding site" evidence="5">
    <location>
        <begin position="232"/>
        <end position="235"/>
    </location>
    <ligand>
        <name>dihydroxyacetone phosphate</name>
        <dbReference type="ChEBI" id="CHEBI:57642"/>
    </ligand>
</feature>
<keyword evidence="2 6" id="KW-0862">Zinc</keyword>
<dbReference type="EMBL" id="FNGO01000002">
    <property type="protein sequence ID" value="SDL17623.1"/>
    <property type="molecule type" value="Genomic_DNA"/>
</dbReference>
<proteinExistence type="predicted"/>
<comment type="cofactor">
    <cofactor evidence="6">
        <name>Zn(2+)</name>
        <dbReference type="ChEBI" id="CHEBI:29105"/>
    </cofactor>
    <text evidence="6">Binds 2 Zn(2+) ions per subunit. One is catalytic and the other provides a structural contribution.</text>
</comment>
<organism evidence="7 8">
    <name type="scientific">Halarsenatibacter silvermanii</name>
    <dbReference type="NCBI Taxonomy" id="321763"/>
    <lineage>
        <taxon>Bacteria</taxon>
        <taxon>Bacillati</taxon>
        <taxon>Bacillota</taxon>
        <taxon>Clostridia</taxon>
        <taxon>Halanaerobiales</taxon>
        <taxon>Halarsenatibacteraceae</taxon>
        <taxon>Halarsenatibacter</taxon>
    </lineage>
</organism>
<keyword evidence="1 6" id="KW-0479">Metal-binding</keyword>
<dbReference type="Proteomes" id="UP000199476">
    <property type="component" value="Unassembled WGS sequence"/>
</dbReference>
<evidence type="ECO:0000256" key="6">
    <source>
        <dbReference type="PIRSR" id="PIRSR001359-3"/>
    </source>
</evidence>
<evidence type="ECO:0000256" key="2">
    <source>
        <dbReference type="ARBA" id="ARBA00022833"/>
    </source>
</evidence>
<evidence type="ECO:0000256" key="1">
    <source>
        <dbReference type="ARBA" id="ARBA00022723"/>
    </source>
</evidence>
<dbReference type="SUPFAM" id="SSF51569">
    <property type="entry name" value="Aldolase"/>
    <property type="match status" value="1"/>
</dbReference>
<dbReference type="PIRSF" id="PIRSF001359">
    <property type="entry name" value="F_bP_aldolase_II"/>
    <property type="match status" value="1"/>
</dbReference>
<dbReference type="GO" id="GO:0006412">
    <property type="term" value="P:translation"/>
    <property type="evidence" value="ECO:0007669"/>
    <property type="project" value="UniProtKB-KW"/>
</dbReference>
<feature type="binding site" evidence="6">
    <location>
        <position position="136"/>
    </location>
    <ligand>
        <name>Zn(2+)</name>
        <dbReference type="ChEBI" id="CHEBI:29105"/>
        <label>2</label>
    </ligand>
</feature>
<dbReference type="GO" id="GO:0016740">
    <property type="term" value="F:transferase activity"/>
    <property type="evidence" value="ECO:0007669"/>
    <property type="project" value="UniProtKB-KW"/>
</dbReference>
<feature type="binding site" evidence="6">
    <location>
        <position position="85"/>
    </location>
    <ligand>
        <name>Zn(2+)</name>
        <dbReference type="ChEBI" id="CHEBI:29105"/>
        <label>1</label>
        <note>catalytic</note>
    </ligand>
</feature>
<dbReference type="PANTHER" id="PTHR30304:SF0">
    <property type="entry name" value="D-TAGATOSE-1,6-BISPHOSPHATE ALDOLASE SUBUNIT GATY-RELATED"/>
    <property type="match status" value="1"/>
</dbReference>
<evidence type="ECO:0000256" key="5">
    <source>
        <dbReference type="PIRSR" id="PIRSR001359-2"/>
    </source>
</evidence>
<dbReference type="CDD" id="cd00947">
    <property type="entry name" value="TBP_aldolase_IIB"/>
    <property type="match status" value="1"/>
</dbReference>
<dbReference type="InterPro" id="IPR011289">
    <property type="entry name" value="Fruc_bis_ald_class-2"/>
</dbReference>
<dbReference type="STRING" id="321763.SAMN04488692_10258"/>
<dbReference type="GO" id="GO:0008270">
    <property type="term" value="F:zinc ion binding"/>
    <property type="evidence" value="ECO:0007669"/>
    <property type="project" value="InterPro"/>
</dbReference>
<feature type="binding site" evidence="5">
    <location>
        <position position="183"/>
    </location>
    <ligand>
        <name>dihydroxyacetone phosphate</name>
        <dbReference type="ChEBI" id="CHEBI:57642"/>
    </ligand>
</feature>
<dbReference type="GO" id="GO:0006096">
    <property type="term" value="P:glycolytic process"/>
    <property type="evidence" value="ECO:0007669"/>
    <property type="project" value="InterPro"/>
</dbReference>
<dbReference type="OrthoDB" id="9803995at2"/>
<reference evidence="7 8" key="1">
    <citation type="submission" date="2016-10" db="EMBL/GenBank/DDBJ databases">
        <authorList>
            <person name="de Groot N.N."/>
        </authorList>
    </citation>
    <scope>NUCLEOTIDE SEQUENCE [LARGE SCALE GENOMIC DNA]</scope>
    <source>
        <strain evidence="7 8">SLAS-1</strain>
    </source>
</reference>
<protein>
    <submittedName>
        <fullName evidence="7">Fructose-bisphosphate aldolase</fullName>
    </submittedName>
</protein>
<dbReference type="GO" id="GO:0004332">
    <property type="term" value="F:fructose-bisphosphate aldolase activity"/>
    <property type="evidence" value="ECO:0007669"/>
    <property type="project" value="InterPro"/>
</dbReference>
<evidence type="ECO:0000256" key="4">
    <source>
        <dbReference type="PIRSR" id="PIRSR001359-1"/>
    </source>
</evidence>
<dbReference type="GO" id="GO:0030388">
    <property type="term" value="P:fructose 1,6-bisphosphate metabolic process"/>
    <property type="evidence" value="ECO:0007669"/>
    <property type="project" value="InterPro"/>
</dbReference>
<gene>
    <name evidence="7" type="ORF">SAMN04488692_10258</name>
</gene>